<dbReference type="AlphaFoldDB" id="A0AAD4Z891"/>
<evidence type="ECO:0008006" key="3">
    <source>
        <dbReference type="Google" id="ProtNLM"/>
    </source>
</evidence>
<gene>
    <name evidence="1" type="ORF">L3X38_016476</name>
</gene>
<dbReference type="PANTHER" id="PTHR11439:SF467">
    <property type="entry name" value="INTEGRASE CATALYTIC DOMAIN-CONTAINING PROTEIN"/>
    <property type="match status" value="1"/>
</dbReference>
<dbReference type="PANTHER" id="PTHR11439">
    <property type="entry name" value="GAG-POL-RELATED RETROTRANSPOSON"/>
    <property type="match status" value="1"/>
</dbReference>
<dbReference type="Proteomes" id="UP001054821">
    <property type="component" value="Chromosome 3"/>
</dbReference>
<comment type="caution">
    <text evidence="1">The sequence shown here is derived from an EMBL/GenBank/DDBJ whole genome shotgun (WGS) entry which is preliminary data.</text>
</comment>
<accession>A0AAD4Z891</accession>
<name>A0AAD4Z891_PRUDU</name>
<organism evidence="1 2">
    <name type="scientific">Prunus dulcis</name>
    <name type="common">Almond</name>
    <name type="synonym">Amygdalus dulcis</name>
    <dbReference type="NCBI Taxonomy" id="3755"/>
    <lineage>
        <taxon>Eukaryota</taxon>
        <taxon>Viridiplantae</taxon>
        <taxon>Streptophyta</taxon>
        <taxon>Embryophyta</taxon>
        <taxon>Tracheophyta</taxon>
        <taxon>Spermatophyta</taxon>
        <taxon>Magnoliopsida</taxon>
        <taxon>eudicotyledons</taxon>
        <taxon>Gunneridae</taxon>
        <taxon>Pentapetalae</taxon>
        <taxon>rosids</taxon>
        <taxon>fabids</taxon>
        <taxon>Rosales</taxon>
        <taxon>Rosaceae</taxon>
        <taxon>Amygdaloideae</taxon>
        <taxon>Amygdaleae</taxon>
        <taxon>Prunus</taxon>
    </lineage>
</organism>
<dbReference type="EMBL" id="JAJFAZ020000003">
    <property type="protein sequence ID" value="KAI5337207.1"/>
    <property type="molecule type" value="Genomic_DNA"/>
</dbReference>
<evidence type="ECO:0000313" key="2">
    <source>
        <dbReference type="Proteomes" id="UP001054821"/>
    </source>
</evidence>
<sequence length="135" mass="15311">MDEVVQMLRHLKSAPGKGLMFSKHGHVDVMGHTDSNWAAKGDRRRSTYGYFTFVGENPVQHDRTKHVEIDQNFIYEKLKEKIIAVPYVKTTEQLANMLTKAVSNEDFANSLVKLGIYYIYAPLGRGEEEGVGVNH</sequence>
<dbReference type="CDD" id="cd09272">
    <property type="entry name" value="RNase_HI_RT_Ty1"/>
    <property type="match status" value="1"/>
</dbReference>
<reference evidence="1 2" key="1">
    <citation type="journal article" date="2022" name="G3 (Bethesda)">
        <title>Whole-genome sequence and methylome profiling of the almond [Prunus dulcis (Mill.) D.A. Webb] cultivar 'Nonpareil'.</title>
        <authorList>
            <person name="D'Amico-Willman K.M."/>
            <person name="Ouma W.Z."/>
            <person name="Meulia T."/>
            <person name="Sideli G.M."/>
            <person name="Gradziel T.M."/>
            <person name="Fresnedo-Ramirez J."/>
        </authorList>
    </citation>
    <scope>NUCLEOTIDE SEQUENCE [LARGE SCALE GENOMIC DNA]</scope>
    <source>
        <strain evidence="1">Clone GOH B32 T37-40</strain>
    </source>
</reference>
<proteinExistence type="predicted"/>
<keyword evidence="2" id="KW-1185">Reference proteome</keyword>
<evidence type="ECO:0000313" key="1">
    <source>
        <dbReference type="EMBL" id="KAI5337207.1"/>
    </source>
</evidence>
<protein>
    <recommendedName>
        <fullName evidence="3">Copia protein</fullName>
    </recommendedName>
</protein>